<feature type="transmembrane region" description="Helical" evidence="1">
    <location>
        <begin position="14"/>
        <end position="32"/>
    </location>
</feature>
<feature type="transmembrane region" description="Helical" evidence="1">
    <location>
        <begin position="38"/>
        <end position="58"/>
    </location>
</feature>
<dbReference type="AlphaFoldDB" id="A0A543PBX0"/>
<gene>
    <name evidence="2" type="ORF">FHU33_0958</name>
</gene>
<reference evidence="2 3" key="1">
    <citation type="submission" date="2019-06" db="EMBL/GenBank/DDBJ databases">
        <title>Sequencing the genomes of 1000 actinobacteria strains.</title>
        <authorList>
            <person name="Klenk H.-P."/>
        </authorList>
    </citation>
    <scope>NUCLEOTIDE SEQUENCE [LARGE SCALE GENOMIC DNA]</scope>
    <source>
        <strain evidence="2 3">DSM 46837</strain>
    </source>
</reference>
<dbReference type="Proteomes" id="UP000319865">
    <property type="component" value="Unassembled WGS sequence"/>
</dbReference>
<evidence type="ECO:0000256" key="1">
    <source>
        <dbReference type="SAM" id="Phobius"/>
    </source>
</evidence>
<dbReference type="RefSeq" id="WP_142024316.1">
    <property type="nucleotide sequence ID" value="NZ_VFQE01000001.1"/>
</dbReference>
<name>A0A543PBX0_9ACTN</name>
<evidence type="ECO:0000313" key="3">
    <source>
        <dbReference type="Proteomes" id="UP000319865"/>
    </source>
</evidence>
<comment type="caution">
    <text evidence="2">The sequence shown here is derived from an EMBL/GenBank/DDBJ whole genome shotgun (WGS) entry which is preliminary data.</text>
</comment>
<keyword evidence="1" id="KW-0472">Membrane</keyword>
<accession>A0A543PBX0</accession>
<dbReference type="EMBL" id="VFQE01000001">
    <property type="protein sequence ID" value="TQN41589.1"/>
    <property type="molecule type" value="Genomic_DNA"/>
</dbReference>
<keyword evidence="1" id="KW-0812">Transmembrane</keyword>
<evidence type="ECO:0000313" key="2">
    <source>
        <dbReference type="EMBL" id="TQN41589.1"/>
    </source>
</evidence>
<keyword evidence="3" id="KW-1185">Reference proteome</keyword>
<protein>
    <submittedName>
        <fullName evidence="2">Uncharacterized protein</fullName>
    </submittedName>
</protein>
<dbReference type="OrthoDB" id="5190557at2"/>
<organism evidence="2 3">
    <name type="scientific">Blastococcus colisei</name>
    <dbReference type="NCBI Taxonomy" id="1564162"/>
    <lineage>
        <taxon>Bacteria</taxon>
        <taxon>Bacillati</taxon>
        <taxon>Actinomycetota</taxon>
        <taxon>Actinomycetes</taxon>
        <taxon>Geodermatophilales</taxon>
        <taxon>Geodermatophilaceae</taxon>
        <taxon>Blastococcus</taxon>
    </lineage>
</organism>
<proteinExistence type="predicted"/>
<sequence>MPASQPELHIHPPLWARLWIVVFLPAWLWIVVQQSDGPGMVGWLVAAFGLALGARMFVMGAVGTSDGRLTVRNQFTTRTFHRDELADAVVDRAHGRLGTGWTVWLLLHNGSRHHVQLTEAPFRPGFNRALERHAARLRAWIHAPGRPQAFL</sequence>
<keyword evidence="1" id="KW-1133">Transmembrane helix</keyword>